<proteinExistence type="predicted"/>
<dbReference type="EMBL" id="JAWDIE010000004">
    <property type="protein sequence ID" value="MEJ7137443.1"/>
    <property type="molecule type" value="Genomic_DNA"/>
</dbReference>
<gene>
    <name evidence="1" type="ORF">RV045_03225</name>
</gene>
<evidence type="ECO:0000313" key="2">
    <source>
        <dbReference type="Proteomes" id="UP001364695"/>
    </source>
</evidence>
<accession>A0ACC6NZL7</accession>
<keyword evidence="2" id="KW-1185">Reference proteome</keyword>
<keyword evidence="1" id="KW-0067">ATP-binding</keyword>
<dbReference type="Proteomes" id="UP001364695">
    <property type="component" value="Unassembled WGS sequence"/>
</dbReference>
<feature type="non-terminal residue" evidence="1">
    <location>
        <position position="1"/>
    </location>
</feature>
<dbReference type="EC" id="3.6.4.-" evidence="1"/>
<keyword evidence="1" id="KW-0378">Hydrolase</keyword>
<name>A0ACC6NZL7_9BURK</name>
<protein>
    <submittedName>
        <fullName evidence="1">DEAD/DEAH box helicase</fullName>
        <ecNumber evidence="1">3.6.4.-</ecNumber>
    </submittedName>
</protein>
<organism evidence="1 2">
    <name type="scientific">Amphibiibacter pelophylacis</name>
    <dbReference type="NCBI Taxonomy" id="1799477"/>
    <lineage>
        <taxon>Bacteria</taxon>
        <taxon>Pseudomonadati</taxon>
        <taxon>Pseudomonadota</taxon>
        <taxon>Betaproteobacteria</taxon>
        <taxon>Burkholderiales</taxon>
        <taxon>Sphaerotilaceae</taxon>
        <taxon>Amphibiibacter</taxon>
    </lineage>
</organism>
<reference evidence="1" key="1">
    <citation type="submission" date="2023-10" db="EMBL/GenBank/DDBJ databases">
        <title>Amphibacter perezi, gen. nov., sp. nov. a novel taxa of the family Comamonadaceae, class Betaproteobacteria isolated from the skin microbiota of Pelophylax perezi from different populations.</title>
        <authorList>
            <person name="Costa S."/>
            <person name="Proenca D.N."/>
            <person name="Lopes I."/>
            <person name="Morais P.V."/>
        </authorList>
    </citation>
    <scope>NUCLEOTIDE SEQUENCE</scope>
    <source>
        <strain evidence="1">SL12-8</strain>
    </source>
</reference>
<keyword evidence="1" id="KW-0547">Nucleotide-binding</keyword>
<sequence>PRGRPGSFDRRPQRGPRVDPRKEFGAGTGPSILVLAPTRELAMQVSKAAANYGGQIPGLRTATVVGGMPYPAQLQAIAGRLDLLVATPGRLIDHLDSGKLNLDRVRMIILDEADRMLDMGFIEDIERIAHSLPQERQTLMVSATFGGQVGRLADEILKPDAVHVNVAANTQGSASIEQKLMWADDHRHKLALLEHILAERDLTQAVVFTSTQRDADDLALHLAELGHAVAPLHGAMPQGKRNRTLMGLRQGQLRVLVATDVAARGIDVPGISHVVNFGLPMKAEDYVHRIGRTGRAGRTGLAITLATRRDVMMLRRIQGFTQQPFKISQITGLEPRLPVTDLRPLPGGKGGGFGRSDAPRGKGGFGGGGGGYGASKPWGKPAGGPRGSRDGFRPGAPRAEGSGWSADAPRTERPAGARPWEQRPGSDRPARPWEGRPEGRPHEGRPYEARAHEARAFEGRPAHRPAQPGAGAGQYNANGVPVGGKGPRGAFRPGGKGPKTGHGPR</sequence>
<evidence type="ECO:0000313" key="1">
    <source>
        <dbReference type="EMBL" id="MEJ7137443.1"/>
    </source>
</evidence>
<comment type="caution">
    <text evidence="1">The sequence shown here is derived from an EMBL/GenBank/DDBJ whole genome shotgun (WGS) entry which is preliminary data.</text>
</comment>
<keyword evidence="1" id="KW-0347">Helicase</keyword>